<dbReference type="InterPro" id="IPR013806">
    <property type="entry name" value="Kringle-like"/>
</dbReference>
<dbReference type="EMBL" id="CAJPEV010006251">
    <property type="protein sequence ID" value="CAG0903982.1"/>
    <property type="molecule type" value="Genomic_DNA"/>
</dbReference>
<dbReference type="InterPro" id="IPR050759">
    <property type="entry name" value="Serine_protease_kringle"/>
</dbReference>
<reference evidence="5" key="1">
    <citation type="submission" date="2020-11" db="EMBL/GenBank/DDBJ databases">
        <authorList>
            <person name="Tran Van P."/>
        </authorList>
    </citation>
    <scope>NUCLEOTIDE SEQUENCE</scope>
</reference>
<dbReference type="PROSITE" id="PS50070">
    <property type="entry name" value="KRINGLE_2"/>
    <property type="match status" value="2"/>
</dbReference>
<protein>
    <recommendedName>
        <fullName evidence="4">Kringle domain-containing protein</fullName>
    </recommendedName>
</protein>
<evidence type="ECO:0000313" key="5">
    <source>
        <dbReference type="EMBL" id="CAD7253635.1"/>
    </source>
</evidence>
<dbReference type="Pfam" id="PF00051">
    <property type="entry name" value="Kringle"/>
    <property type="match status" value="1"/>
</dbReference>
<evidence type="ECO:0000256" key="1">
    <source>
        <dbReference type="ARBA" id="ARBA00022572"/>
    </source>
</evidence>
<keyword evidence="2 3" id="KW-1015">Disulfide bond</keyword>
<dbReference type="AlphaFoldDB" id="A0A7R9AGK1"/>
<dbReference type="OrthoDB" id="1915767at2759"/>
<evidence type="ECO:0000259" key="4">
    <source>
        <dbReference type="PROSITE" id="PS50070"/>
    </source>
</evidence>
<evidence type="ECO:0000256" key="3">
    <source>
        <dbReference type="PROSITE-ProRule" id="PRU00121"/>
    </source>
</evidence>
<dbReference type="InterPro" id="IPR038178">
    <property type="entry name" value="Kringle_sf"/>
</dbReference>
<comment type="caution">
    <text evidence="3">Lacks conserved residue(s) required for the propagation of feature annotation.</text>
</comment>
<dbReference type="PANTHER" id="PTHR24261:SF7">
    <property type="entry name" value="KRINGLE DOMAIN-CONTAINING PROTEIN"/>
    <property type="match status" value="1"/>
</dbReference>
<feature type="domain" description="Kringle" evidence="4">
    <location>
        <begin position="119"/>
        <end position="206"/>
    </location>
</feature>
<sequence>NPGLYRERPWCFVSDVNTKWEYCDIPFCQDLGSSSLIPLYNINKLHFCYHPPECKLTWHGTEYVGKLNVTMWGFPCLPWLMRMNEDGGRILHDELDGGHAFCRNDVFSAAPLECKTDVKGVSYIGTKNVTRKGHKCAAWIIGLMDQEEYVYSDYMENDMNSNFQKRLKDDLYPTHNFCRNWNDDEEGPWCYKRDEKGRDYCDIPICTENVSEN</sequence>
<dbReference type="InterPro" id="IPR000001">
    <property type="entry name" value="Kringle"/>
</dbReference>
<dbReference type="Gene3D" id="2.40.20.10">
    <property type="entry name" value="Plasminogen Kringle 4"/>
    <property type="match status" value="2"/>
</dbReference>
<name>A0A7R9AGK1_9CRUS</name>
<feature type="disulfide bond" evidence="3">
    <location>
        <begin position="178"/>
        <end position="201"/>
    </location>
</feature>
<gene>
    <name evidence="5" type="ORF">DSTB1V02_LOCUS13383</name>
</gene>
<keyword evidence="6" id="KW-1185">Reference proteome</keyword>
<evidence type="ECO:0000313" key="6">
    <source>
        <dbReference type="Proteomes" id="UP000677054"/>
    </source>
</evidence>
<dbReference type="Proteomes" id="UP000677054">
    <property type="component" value="Unassembled WGS sequence"/>
</dbReference>
<dbReference type="EMBL" id="LR905768">
    <property type="protein sequence ID" value="CAD7253635.1"/>
    <property type="molecule type" value="Genomic_DNA"/>
</dbReference>
<evidence type="ECO:0000256" key="2">
    <source>
        <dbReference type="ARBA" id="ARBA00023157"/>
    </source>
</evidence>
<feature type="non-terminal residue" evidence="5">
    <location>
        <position position="213"/>
    </location>
</feature>
<dbReference type="PROSITE" id="PS00021">
    <property type="entry name" value="KRINGLE_1"/>
    <property type="match status" value="1"/>
</dbReference>
<dbReference type="SMART" id="SM00130">
    <property type="entry name" value="KR"/>
    <property type="match status" value="1"/>
</dbReference>
<organism evidence="5">
    <name type="scientific">Darwinula stevensoni</name>
    <dbReference type="NCBI Taxonomy" id="69355"/>
    <lineage>
        <taxon>Eukaryota</taxon>
        <taxon>Metazoa</taxon>
        <taxon>Ecdysozoa</taxon>
        <taxon>Arthropoda</taxon>
        <taxon>Crustacea</taxon>
        <taxon>Oligostraca</taxon>
        <taxon>Ostracoda</taxon>
        <taxon>Podocopa</taxon>
        <taxon>Podocopida</taxon>
        <taxon>Darwinulocopina</taxon>
        <taxon>Darwinuloidea</taxon>
        <taxon>Darwinulidae</taxon>
        <taxon>Darwinula</taxon>
    </lineage>
</organism>
<feature type="non-terminal residue" evidence="5">
    <location>
        <position position="1"/>
    </location>
</feature>
<dbReference type="PANTHER" id="PTHR24261">
    <property type="entry name" value="PLASMINOGEN-RELATED"/>
    <property type="match status" value="1"/>
</dbReference>
<dbReference type="InterPro" id="IPR018056">
    <property type="entry name" value="Kringle_CS"/>
</dbReference>
<keyword evidence="1 3" id="KW-0420">Kringle</keyword>
<proteinExistence type="predicted"/>
<dbReference type="SUPFAM" id="SSF57440">
    <property type="entry name" value="Kringle-like"/>
    <property type="match status" value="3"/>
</dbReference>
<feature type="domain" description="Kringle" evidence="4">
    <location>
        <begin position="1"/>
        <end position="28"/>
    </location>
</feature>
<accession>A0A7R9AGK1</accession>